<dbReference type="STRING" id="1423814.HMPREF0549_1237"/>
<evidence type="ECO:0000313" key="2">
    <source>
        <dbReference type="Proteomes" id="UP000004483"/>
    </source>
</evidence>
<protein>
    <submittedName>
        <fullName evidence="1">Uncharacterized protein</fullName>
    </submittedName>
</protein>
<dbReference type="Proteomes" id="UP000004483">
    <property type="component" value="Unassembled WGS sequence"/>
</dbReference>
<sequence length="51" mass="6158">MNYFISGIFYSISSLRRSKNEKLWWHYSLSTSIQTLTNQLFYKGDLNYEVN</sequence>
<dbReference type="PATRIC" id="fig|1423814.6.peg.738"/>
<comment type="caution">
    <text evidence="1">The sequence shown here is derived from an EMBL/GenBank/DDBJ whole genome shotgun (WGS) entry which is preliminary data.</text>
</comment>
<evidence type="ECO:0000313" key="1">
    <source>
        <dbReference type="EMBL" id="EEJ40317.1"/>
    </source>
</evidence>
<organism evidence="1 2">
    <name type="scientific">Limosilactobacillus vaginalis DSM 5837 = ATCC 49540</name>
    <dbReference type="NCBI Taxonomy" id="1423814"/>
    <lineage>
        <taxon>Bacteria</taxon>
        <taxon>Bacillati</taxon>
        <taxon>Bacillota</taxon>
        <taxon>Bacilli</taxon>
        <taxon>Lactobacillales</taxon>
        <taxon>Lactobacillaceae</taxon>
        <taxon>Limosilactobacillus</taxon>
    </lineage>
</organism>
<gene>
    <name evidence="1" type="ORF">HMPREF0549_1237</name>
</gene>
<proteinExistence type="predicted"/>
<dbReference type="AlphaFoldDB" id="C2EUV1"/>
<name>C2EUV1_9LACO</name>
<dbReference type="HOGENOM" id="CLU_3100285_0_0_9"/>
<dbReference type="EMBL" id="ACGV01000138">
    <property type="protein sequence ID" value="EEJ40317.1"/>
    <property type="molecule type" value="Genomic_DNA"/>
</dbReference>
<accession>C2EUV1</accession>
<reference evidence="1 2" key="1">
    <citation type="submission" date="2009-01" db="EMBL/GenBank/DDBJ databases">
        <authorList>
            <person name="Qin X."/>
            <person name="Bachman B."/>
            <person name="Battles P."/>
            <person name="Bell A."/>
            <person name="Bess C."/>
            <person name="Bickham C."/>
            <person name="Chaboub L."/>
            <person name="Chen D."/>
            <person name="Coyle M."/>
            <person name="Deiros D.R."/>
            <person name="Dinh H."/>
            <person name="Forbes L."/>
            <person name="Fowler G."/>
            <person name="Francisco L."/>
            <person name="Fu Q."/>
            <person name="Gubbala S."/>
            <person name="Hale W."/>
            <person name="Han Y."/>
            <person name="Hemphill L."/>
            <person name="Highlander S.K."/>
            <person name="Hirani K."/>
            <person name="Hogues M."/>
            <person name="Jackson L."/>
            <person name="Jakkamsetti A."/>
            <person name="Javaid M."/>
            <person name="Jiang H."/>
            <person name="Korchina V."/>
            <person name="Kovar C."/>
            <person name="Lara F."/>
            <person name="Lee S."/>
            <person name="Mata R."/>
            <person name="Mathew T."/>
            <person name="Moen C."/>
            <person name="Morales K."/>
            <person name="Munidasa M."/>
            <person name="Nazareth L."/>
            <person name="Ngo R."/>
            <person name="Nguyen L."/>
            <person name="Okwuonu G."/>
            <person name="Ongeri F."/>
            <person name="Patil S."/>
            <person name="Petrosino J."/>
            <person name="Pham C."/>
            <person name="Pham P."/>
            <person name="Pu L.-L."/>
            <person name="Puazo M."/>
            <person name="Raj R."/>
            <person name="Reid J."/>
            <person name="Rouhana J."/>
            <person name="Saada N."/>
            <person name="Shang Y."/>
            <person name="Simmons D."/>
            <person name="Thornton R."/>
            <person name="Warren J."/>
            <person name="Weissenberger G."/>
            <person name="Zhang J."/>
            <person name="Zhang L."/>
            <person name="Zhou C."/>
            <person name="Zhu D."/>
            <person name="Muzny D."/>
            <person name="Worley K."/>
            <person name="Gibbs R."/>
        </authorList>
    </citation>
    <scope>NUCLEOTIDE SEQUENCE [LARGE SCALE GENOMIC DNA]</scope>
    <source>
        <strain evidence="1 2">ATCC 49540</strain>
    </source>
</reference>